<protein>
    <submittedName>
        <fullName evidence="3">CRISPR-associated endonuclease Cas6</fullName>
    </submittedName>
</protein>
<feature type="domain" description="Cas6b C-terminal" evidence="1">
    <location>
        <begin position="109"/>
        <end position="220"/>
    </location>
</feature>
<dbReference type="RefSeq" id="WP_379835236.1">
    <property type="nucleotide sequence ID" value="NZ_JBHRYQ010000001.1"/>
</dbReference>
<sequence>MKKLRYLTIEFDSEIAPYEVAAFRGAIAQKAGFEHVLFHNHQKDGTVIYKYPSIQYKRIGRNAAIVCIEDGVDEIHHFFQSRTWNIFIGDKELPLKVKSLNMNQITMQVWEKTFDYEINNWLPLNQDNFKIYLEIKDLKEKIEFLEKKLIGNIISMAKGIGWDVDKEIKMSISKLDEPRIIKHKSQKLLSFRAVFRTNVFIPNHLGIGKSASTGFGVVKSVNSN</sequence>
<evidence type="ECO:0000259" key="2">
    <source>
        <dbReference type="Pfam" id="PF17955"/>
    </source>
</evidence>
<dbReference type="InterPro" id="IPR041528">
    <property type="entry name" value="Cas6b_N"/>
</dbReference>
<dbReference type="EMBL" id="JBHRYQ010000001">
    <property type="protein sequence ID" value="MFC3809765.1"/>
    <property type="molecule type" value="Genomic_DNA"/>
</dbReference>
<evidence type="ECO:0000313" key="4">
    <source>
        <dbReference type="Proteomes" id="UP001595616"/>
    </source>
</evidence>
<dbReference type="Pfam" id="PF17955">
    <property type="entry name" value="Cas6b_N"/>
    <property type="match status" value="1"/>
</dbReference>
<gene>
    <name evidence="3" type="ORF">ACFOOI_03780</name>
</gene>
<reference evidence="4" key="1">
    <citation type="journal article" date="2019" name="Int. J. Syst. Evol. Microbiol.">
        <title>The Global Catalogue of Microorganisms (GCM) 10K type strain sequencing project: providing services to taxonomists for standard genome sequencing and annotation.</title>
        <authorList>
            <consortium name="The Broad Institute Genomics Platform"/>
            <consortium name="The Broad Institute Genome Sequencing Center for Infectious Disease"/>
            <person name="Wu L."/>
            <person name="Ma J."/>
        </authorList>
    </citation>
    <scope>NUCLEOTIDE SEQUENCE [LARGE SCALE GENOMIC DNA]</scope>
    <source>
        <strain evidence="4">CECT 7956</strain>
    </source>
</reference>
<feature type="domain" description="Cas6b N-terminal" evidence="2">
    <location>
        <begin position="3"/>
        <end position="104"/>
    </location>
</feature>
<keyword evidence="4" id="KW-1185">Reference proteome</keyword>
<keyword evidence="3" id="KW-0540">Nuclease</keyword>
<organism evidence="3 4">
    <name type="scientific">Lacihabitans lacunae</name>
    <dbReference type="NCBI Taxonomy" id="1028214"/>
    <lineage>
        <taxon>Bacteria</taxon>
        <taxon>Pseudomonadati</taxon>
        <taxon>Bacteroidota</taxon>
        <taxon>Cytophagia</taxon>
        <taxon>Cytophagales</taxon>
        <taxon>Leadbetterellaceae</taxon>
        <taxon>Lacihabitans</taxon>
    </lineage>
</organism>
<evidence type="ECO:0000313" key="3">
    <source>
        <dbReference type="EMBL" id="MFC3809765.1"/>
    </source>
</evidence>
<accession>A0ABV7YS17</accession>
<keyword evidence="3" id="KW-0255">Endonuclease</keyword>
<keyword evidence="3" id="KW-0378">Hydrolase</keyword>
<name>A0ABV7YS17_9BACT</name>
<dbReference type="GO" id="GO:0004519">
    <property type="term" value="F:endonuclease activity"/>
    <property type="evidence" value="ECO:0007669"/>
    <property type="project" value="UniProtKB-KW"/>
</dbReference>
<proteinExistence type="predicted"/>
<dbReference type="Proteomes" id="UP001595616">
    <property type="component" value="Unassembled WGS sequence"/>
</dbReference>
<dbReference type="Pfam" id="PF17262">
    <property type="entry name" value="Cas6b_C"/>
    <property type="match status" value="1"/>
</dbReference>
<evidence type="ECO:0000259" key="1">
    <source>
        <dbReference type="Pfam" id="PF17262"/>
    </source>
</evidence>
<dbReference type="InterPro" id="IPR020209">
    <property type="entry name" value="Cas6b_C"/>
</dbReference>
<comment type="caution">
    <text evidence="3">The sequence shown here is derived from an EMBL/GenBank/DDBJ whole genome shotgun (WGS) entry which is preliminary data.</text>
</comment>